<name>A0A3E5AZU2_9BACE</name>
<reference evidence="1 2" key="1">
    <citation type="submission" date="2018-08" db="EMBL/GenBank/DDBJ databases">
        <title>A genome reference for cultivated species of the human gut microbiota.</title>
        <authorList>
            <person name="Zou Y."/>
            <person name="Xue W."/>
            <person name="Luo G."/>
        </authorList>
    </citation>
    <scope>NUCLEOTIDE SEQUENCE [LARGE SCALE GENOMIC DNA]</scope>
    <source>
        <strain evidence="1 2">OM05-15BH</strain>
    </source>
</reference>
<evidence type="ECO:0000313" key="2">
    <source>
        <dbReference type="Proteomes" id="UP000260983"/>
    </source>
</evidence>
<evidence type="ECO:0000313" key="1">
    <source>
        <dbReference type="EMBL" id="RGN30881.1"/>
    </source>
</evidence>
<dbReference type="Gene3D" id="2.180.10.10">
    <property type="entry name" value="RHS repeat-associated core"/>
    <property type="match status" value="1"/>
</dbReference>
<dbReference type="AlphaFoldDB" id="A0A3E5AZU2"/>
<proteinExistence type="predicted"/>
<dbReference type="InterPro" id="IPR022385">
    <property type="entry name" value="Rhs_assc_core"/>
</dbReference>
<accession>A0A3E5AZU2</accession>
<comment type="caution">
    <text evidence="1">The sequence shown here is derived from an EMBL/GenBank/DDBJ whole genome shotgun (WGS) entry which is preliminary data.</text>
</comment>
<protein>
    <submittedName>
        <fullName evidence="1">RHS repeat-associated core domain-containing protein</fullName>
    </submittedName>
</protein>
<organism evidence="1 2">
    <name type="scientific">Bacteroides oleiciplenus</name>
    <dbReference type="NCBI Taxonomy" id="626931"/>
    <lineage>
        <taxon>Bacteria</taxon>
        <taxon>Pseudomonadati</taxon>
        <taxon>Bacteroidota</taxon>
        <taxon>Bacteroidia</taxon>
        <taxon>Bacteroidales</taxon>
        <taxon>Bacteroidaceae</taxon>
        <taxon>Bacteroides</taxon>
    </lineage>
</organism>
<dbReference type="PANTHER" id="PTHR32305">
    <property type="match status" value="1"/>
</dbReference>
<gene>
    <name evidence="1" type="ORF">DXB65_22635</name>
</gene>
<sequence>MLSSDVNCGSKQTTYTYDQMGRYQGISNSLAAFSYQYNRGGLLTQRIEKFGGSGLTETFAYDAEGCLLSSTLSGKTPVTVSYNSGRTIKAKSDIGSYTYNASGAPLSKIASVSGYSVALQQLNYYKNNLPSSIVHTDCTRYYEYGADNLRDYSALTVSSSTLPFAAGKRYYFDDFERNINTGNGAVTDLDYIFADGRLVALVRTSGGSKTSYGVLTDRLGSLMSLYNSGGIVQKFSYDAWGNRRHSLTGVALSSAELADANSITSYGYTGHEHIDEFGLINMNARIYDSKIGMFISVDPQAGSYPGTYPYTYCGGDPMNRVDP</sequence>
<dbReference type="Proteomes" id="UP000260983">
    <property type="component" value="Unassembled WGS sequence"/>
</dbReference>
<dbReference type="EMBL" id="QSUL01000025">
    <property type="protein sequence ID" value="RGN30881.1"/>
    <property type="molecule type" value="Genomic_DNA"/>
</dbReference>
<dbReference type="NCBIfam" id="TIGR03696">
    <property type="entry name" value="Rhs_assc_core"/>
    <property type="match status" value="1"/>
</dbReference>
<dbReference type="InterPro" id="IPR050708">
    <property type="entry name" value="T6SS_VgrG/RHS"/>
</dbReference>
<dbReference type="PANTHER" id="PTHR32305:SF15">
    <property type="entry name" value="PROTEIN RHSA-RELATED"/>
    <property type="match status" value="1"/>
</dbReference>